<keyword evidence="2" id="KW-0597">Phosphoprotein</keyword>
<dbReference type="WBParaSite" id="SCUD_0000760601-mRNA-1">
    <property type="protein sequence ID" value="SCUD_0000760601-mRNA-1"/>
    <property type="gene ID" value="SCUD_0000760601"/>
</dbReference>
<dbReference type="InterPro" id="IPR042769">
    <property type="entry name" value="SPATA6_fam"/>
</dbReference>
<reference evidence="4 5" key="2">
    <citation type="submission" date="2018-11" db="EMBL/GenBank/DDBJ databases">
        <authorList>
            <consortium name="Pathogen Informatics"/>
        </authorList>
    </citation>
    <scope>NUCLEOTIDE SEQUENCE [LARGE SCALE GENOMIC DNA]</scope>
    <source>
        <strain evidence="4">Dakar</strain>
        <strain evidence="5">Dakar, Senegal</strain>
    </source>
</reference>
<gene>
    <name evidence="4" type="ORF">SCUD_LOCUS7606</name>
</gene>
<organism evidence="6">
    <name type="scientific">Schistosoma curassoni</name>
    <dbReference type="NCBI Taxonomy" id="6186"/>
    <lineage>
        <taxon>Eukaryota</taxon>
        <taxon>Metazoa</taxon>
        <taxon>Spiralia</taxon>
        <taxon>Lophotrochozoa</taxon>
        <taxon>Platyhelminthes</taxon>
        <taxon>Trematoda</taxon>
        <taxon>Digenea</taxon>
        <taxon>Strigeidida</taxon>
        <taxon>Schistosomatoidea</taxon>
        <taxon>Schistosomatidae</taxon>
        <taxon>Schistosoma</taxon>
    </lineage>
</organism>
<dbReference type="Pfam" id="PF14909">
    <property type="entry name" value="SPATA6"/>
    <property type="match status" value="1"/>
</dbReference>
<reference evidence="6" key="1">
    <citation type="submission" date="2016-06" db="UniProtKB">
        <authorList>
            <consortium name="WormBaseParasite"/>
        </authorList>
    </citation>
    <scope>IDENTIFICATION</scope>
</reference>
<dbReference type="InterPro" id="IPR032732">
    <property type="entry name" value="SPATA6_N"/>
</dbReference>
<dbReference type="GO" id="GO:0007283">
    <property type="term" value="P:spermatogenesis"/>
    <property type="evidence" value="ECO:0007669"/>
    <property type="project" value="InterPro"/>
</dbReference>
<dbReference type="AlphaFoldDB" id="A0A183JY07"/>
<evidence type="ECO:0000259" key="3">
    <source>
        <dbReference type="Pfam" id="PF14909"/>
    </source>
</evidence>
<evidence type="ECO:0000313" key="4">
    <source>
        <dbReference type="EMBL" id="VDP26963.1"/>
    </source>
</evidence>
<dbReference type="EMBL" id="UZAK01032404">
    <property type="protein sequence ID" value="VDP26963.1"/>
    <property type="molecule type" value="Genomic_DNA"/>
</dbReference>
<evidence type="ECO:0000256" key="1">
    <source>
        <dbReference type="ARBA" id="ARBA00006215"/>
    </source>
</evidence>
<dbReference type="GO" id="GO:0120212">
    <property type="term" value="C:sperm head-tail coupling apparatus"/>
    <property type="evidence" value="ECO:0007669"/>
    <property type="project" value="InterPro"/>
</dbReference>
<evidence type="ECO:0000256" key="2">
    <source>
        <dbReference type="ARBA" id="ARBA00022553"/>
    </source>
</evidence>
<evidence type="ECO:0000313" key="6">
    <source>
        <dbReference type="WBParaSite" id="SCUD_0000760601-mRNA-1"/>
    </source>
</evidence>
<proteinExistence type="inferred from homology"/>
<accession>A0A183JY07</accession>
<sequence>MWKMRQTVKCQINKKIQLRDTRNSLNICAPGTRLSSDNQFYLLIELFNTSKRTKSLLPCFPLLMDEAFDFRAVFSSERRNVKPYDMLNDPGNSAIVKSLAFYSRDAQEFFGEVDRKGMRTLKTRDIFLRRTINFPGPPIRMKFTATTFIREIQVKHHSQFENLLTSYNLMIPDNSYFTEDKQLLHSNSIAKHLSLINRNCSRDAECSISLIKIPDESSKEIDEPNMRNRINPINLSITSSLSVMNPYKHDYGQIIYPADRLKLSNLQIIVKDEEVS</sequence>
<evidence type="ECO:0000313" key="5">
    <source>
        <dbReference type="Proteomes" id="UP000279833"/>
    </source>
</evidence>
<dbReference type="STRING" id="6186.A0A183JY07"/>
<comment type="similarity">
    <text evidence="1">Belongs to the SPATA6 family.</text>
</comment>
<keyword evidence="5" id="KW-1185">Reference proteome</keyword>
<dbReference type="Proteomes" id="UP000279833">
    <property type="component" value="Unassembled WGS sequence"/>
</dbReference>
<dbReference type="PANTHER" id="PTHR16435">
    <property type="entry name" value="SPERMATOGENESIS-ASSOCIATED PROTEIN 6 SPATA6"/>
    <property type="match status" value="1"/>
</dbReference>
<feature type="domain" description="Spermatogenesis-associated protein 6 N-terminal" evidence="3">
    <location>
        <begin position="27"/>
        <end position="149"/>
    </location>
</feature>
<name>A0A183JY07_9TREM</name>
<dbReference type="GO" id="GO:0032027">
    <property type="term" value="F:myosin light chain binding"/>
    <property type="evidence" value="ECO:0007669"/>
    <property type="project" value="InterPro"/>
</dbReference>
<dbReference type="PANTHER" id="PTHR16435:SF6">
    <property type="entry name" value="IP09370P"/>
    <property type="match status" value="1"/>
</dbReference>
<protein>
    <submittedName>
        <fullName evidence="6">SPATA6 domain-containing protein</fullName>
    </submittedName>
</protein>